<dbReference type="PANTHER" id="PTHR21198">
    <property type="entry name" value="GLUTAMATE RACEMASE"/>
    <property type="match status" value="1"/>
</dbReference>
<evidence type="ECO:0000313" key="3">
    <source>
        <dbReference type="EMBL" id="MDN4162513.1"/>
    </source>
</evidence>
<comment type="caution">
    <text evidence="3">The sequence shown here is derived from an EMBL/GenBank/DDBJ whole genome shotgun (WGS) entry which is preliminary data.</text>
</comment>
<dbReference type="RefSeq" id="WP_300961679.1">
    <property type="nucleotide sequence ID" value="NZ_JAUHJR010000006.1"/>
</dbReference>
<keyword evidence="4" id="KW-1185">Reference proteome</keyword>
<sequence length="230" mass="24462">MQTIGLLGGLGWKSSAVYYEGINRGVEERLGGLHSARTVLASVEFAEVTELAAAERWDDVAALLVAGAQGVERAGADFLLMCTTAYHQVFDQVEAAVDIPVIHLADVVAEACRAAGVTSVGFLGTKFSMTRPFFTDRLASHGITVHVPGEEHHQELDDIVYGELVHGRVLDTSRRQVVSVIDELWDAGAAGVVLGCTELELLVKQADADIPVFPCTTLHVAAALDRALAG</sequence>
<name>A0ABT8EWT4_9ACTN</name>
<dbReference type="PANTHER" id="PTHR21198:SF7">
    <property type="entry name" value="ASPARTATE-GLUTAMATE RACEMASE FAMILY"/>
    <property type="match status" value="1"/>
</dbReference>
<dbReference type="InterPro" id="IPR001920">
    <property type="entry name" value="Asp/Glu_race"/>
</dbReference>
<dbReference type="SUPFAM" id="SSF53681">
    <property type="entry name" value="Aspartate/glutamate racemase"/>
    <property type="match status" value="2"/>
</dbReference>
<protein>
    <submittedName>
        <fullName evidence="3">Amino acid racemase</fullName>
        <ecNumber evidence="3">5.1.1.-</ecNumber>
    </submittedName>
</protein>
<accession>A0ABT8EWT4</accession>
<dbReference type="Proteomes" id="UP001168537">
    <property type="component" value="Unassembled WGS sequence"/>
</dbReference>
<dbReference type="EC" id="5.1.1.-" evidence="3"/>
<dbReference type="NCBIfam" id="TIGR00035">
    <property type="entry name" value="asp_race"/>
    <property type="match status" value="1"/>
</dbReference>
<evidence type="ECO:0000256" key="1">
    <source>
        <dbReference type="ARBA" id="ARBA00007847"/>
    </source>
</evidence>
<gene>
    <name evidence="3" type="ORF">QWY29_14190</name>
</gene>
<dbReference type="GO" id="GO:0016853">
    <property type="term" value="F:isomerase activity"/>
    <property type="evidence" value="ECO:0007669"/>
    <property type="project" value="UniProtKB-KW"/>
</dbReference>
<reference evidence="3" key="1">
    <citation type="submission" date="2023-06" db="EMBL/GenBank/DDBJ databases">
        <title>Draft genome sequence of Nocardioides sp. SOB72.</title>
        <authorList>
            <person name="Zhang G."/>
        </authorList>
    </citation>
    <scope>NUCLEOTIDE SEQUENCE</scope>
    <source>
        <strain evidence="3">SOB72</strain>
    </source>
</reference>
<dbReference type="InterPro" id="IPR004380">
    <property type="entry name" value="Asp_race"/>
</dbReference>
<dbReference type="EMBL" id="JAUHJR010000006">
    <property type="protein sequence ID" value="MDN4162513.1"/>
    <property type="molecule type" value="Genomic_DNA"/>
</dbReference>
<dbReference type="Gene3D" id="3.40.50.1860">
    <property type="match status" value="2"/>
</dbReference>
<dbReference type="Pfam" id="PF01177">
    <property type="entry name" value="Asp_Glu_race"/>
    <property type="match status" value="1"/>
</dbReference>
<evidence type="ECO:0000313" key="4">
    <source>
        <dbReference type="Proteomes" id="UP001168537"/>
    </source>
</evidence>
<proteinExistence type="inferred from homology"/>
<comment type="similarity">
    <text evidence="1">Belongs to the aspartate/glutamate racemases family.</text>
</comment>
<evidence type="ECO:0000256" key="2">
    <source>
        <dbReference type="ARBA" id="ARBA00023235"/>
    </source>
</evidence>
<keyword evidence="2 3" id="KW-0413">Isomerase</keyword>
<organism evidence="3 4">
    <name type="scientific">Nocardioides abyssi</name>
    <dbReference type="NCBI Taxonomy" id="3058370"/>
    <lineage>
        <taxon>Bacteria</taxon>
        <taxon>Bacillati</taxon>
        <taxon>Actinomycetota</taxon>
        <taxon>Actinomycetes</taxon>
        <taxon>Propionibacteriales</taxon>
        <taxon>Nocardioidaceae</taxon>
        <taxon>Nocardioides</taxon>
    </lineage>
</organism>
<dbReference type="InterPro" id="IPR015942">
    <property type="entry name" value="Asp/Glu/hydantoin_racemase"/>
</dbReference>